<dbReference type="InterPro" id="IPR036249">
    <property type="entry name" value="Thioredoxin-like_sf"/>
</dbReference>
<sequence length="667" mass="70007">MSNHLADAISPYLRSHADNPVAWFGWGSEAFVEARLRDLPVLVSIGYSTCHWCHVMARESFSDPELADYLNRHFVSIKVDREEHPEVDASYLAAASAFVGGLGWPLNVFVTPDGQAFYAGTYFPPLPLPGHPSFRQVLEAVTDAWTNRRAEVTASASLVAETLAAAAARQGAGGALPGPAALDRVQAELVGLEDPRFGGFGGAPKFPVAPVLGFLLGRPGVVGQVPEAQALALRTLKRMGASPLRDPVEGGFFRYAVNRDWSDPHYERMLYDNAQLLDLYTQAWQLTGEKWAQTVAEGVAGFLTTVLRLPGGGFASAQDSESTVAGRRVEGLYYTLDEDARRQEEPPALDEKVLTGWNGLAIRALARAGFALADPDLTTAAARAADHLLTRHLRWDGSLVRASIAGRTSAAQATLEDFGMCAQGLLELALATGEVRYATAARRLIDGTLGGTDAKTVPSATDIPGSGTPGTNAPTDAAGTAGTVAGGMPFRAPDGPDPVLAAQGLALDVDPSEGAYPSGITATAEAANLLYLLTADDRYRAAAVAAMAALAERALERPLAFGAALRLSGILTGPVEQLVVVGADVVGPGAGPDAAAPEQPAALLDAVRRRGSGLVASVTEVQAQAFADAGFELFRGRVAHQGLPTAYLCRDFVCRLPVTDPADLPMA</sequence>
<gene>
    <name evidence="3" type="ORF">E3T25_05960</name>
</gene>
<dbReference type="SUPFAM" id="SSF52833">
    <property type="entry name" value="Thioredoxin-like"/>
    <property type="match status" value="1"/>
</dbReference>
<evidence type="ECO:0000313" key="4">
    <source>
        <dbReference type="Proteomes" id="UP000297851"/>
    </source>
</evidence>
<evidence type="ECO:0000256" key="1">
    <source>
        <dbReference type="SAM" id="MobiDB-lite"/>
    </source>
</evidence>
<dbReference type="SUPFAM" id="SSF48208">
    <property type="entry name" value="Six-hairpin glycosidases"/>
    <property type="match status" value="1"/>
</dbReference>
<dbReference type="CDD" id="cd02955">
    <property type="entry name" value="SSP411"/>
    <property type="match status" value="1"/>
</dbReference>
<proteinExistence type="predicted"/>
<dbReference type="PANTHER" id="PTHR42899">
    <property type="entry name" value="SPERMATOGENESIS-ASSOCIATED PROTEIN 20"/>
    <property type="match status" value="1"/>
</dbReference>
<protein>
    <submittedName>
        <fullName evidence="3">Thioredoxin domain-containing protein</fullName>
    </submittedName>
</protein>
<feature type="region of interest" description="Disordered" evidence="1">
    <location>
        <begin position="455"/>
        <end position="474"/>
    </location>
</feature>
<dbReference type="Pfam" id="PF03190">
    <property type="entry name" value="Thioredox_DsbH"/>
    <property type="match status" value="1"/>
</dbReference>
<accession>A0ABY2JI45</accession>
<dbReference type="PANTHER" id="PTHR42899:SF1">
    <property type="entry name" value="SPERMATOGENESIS-ASSOCIATED PROTEIN 20"/>
    <property type="match status" value="1"/>
</dbReference>
<dbReference type="EMBL" id="SOGO01000018">
    <property type="protein sequence ID" value="TFD04261.1"/>
    <property type="molecule type" value="Genomic_DNA"/>
</dbReference>
<keyword evidence="4" id="KW-1185">Reference proteome</keyword>
<feature type="domain" description="Spermatogenesis-associated protein 20-like TRX" evidence="2">
    <location>
        <begin position="3"/>
        <end position="163"/>
    </location>
</feature>
<name>A0ABY2JI45_9MICO</name>
<reference evidence="3 4" key="1">
    <citation type="submission" date="2019-03" db="EMBL/GenBank/DDBJ databases">
        <title>Genomics of glacier-inhabiting Cryobacterium strains.</title>
        <authorList>
            <person name="Liu Q."/>
            <person name="Xin Y.-H."/>
        </authorList>
    </citation>
    <scope>NUCLEOTIDE SEQUENCE [LARGE SCALE GENOMIC DNA]</scope>
    <source>
        <strain evidence="3 4">TMT2-16</strain>
    </source>
</reference>
<dbReference type="InterPro" id="IPR008928">
    <property type="entry name" value="6-hairpin_glycosidase_sf"/>
</dbReference>
<comment type="caution">
    <text evidence="3">The sequence shown here is derived from an EMBL/GenBank/DDBJ whole genome shotgun (WGS) entry which is preliminary data.</text>
</comment>
<dbReference type="PIRSF" id="PIRSF006402">
    <property type="entry name" value="UCP006402_thioredoxin"/>
    <property type="match status" value="1"/>
</dbReference>
<organism evidence="3 4">
    <name type="scientific">Cryobacterium sandaracinum</name>
    <dbReference type="NCBI Taxonomy" id="1259247"/>
    <lineage>
        <taxon>Bacteria</taxon>
        <taxon>Bacillati</taxon>
        <taxon>Actinomycetota</taxon>
        <taxon>Actinomycetes</taxon>
        <taxon>Micrococcales</taxon>
        <taxon>Microbacteriaceae</taxon>
        <taxon>Cryobacterium</taxon>
    </lineage>
</organism>
<evidence type="ECO:0000313" key="3">
    <source>
        <dbReference type="EMBL" id="TFD04261.1"/>
    </source>
</evidence>
<dbReference type="RefSeq" id="WP_134373034.1">
    <property type="nucleotide sequence ID" value="NZ_SOGO01000018.1"/>
</dbReference>
<dbReference type="Gene3D" id="3.40.30.10">
    <property type="entry name" value="Glutaredoxin"/>
    <property type="match status" value="1"/>
</dbReference>
<dbReference type="Proteomes" id="UP000297851">
    <property type="component" value="Unassembled WGS sequence"/>
</dbReference>
<evidence type="ECO:0000259" key="2">
    <source>
        <dbReference type="Pfam" id="PF03190"/>
    </source>
</evidence>
<dbReference type="InterPro" id="IPR004879">
    <property type="entry name" value="Ssp411-like_TRX"/>
</dbReference>
<dbReference type="InterPro" id="IPR024705">
    <property type="entry name" value="Ssp411"/>
</dbReference>